<proteinExistence type="predicted"/>
<dbReference type="InterPro" id="IPR011333">
    <property type="entry name" value="SKP1/BTB/POZ_sf"/>
</dbReference>
<protein>
    <recommendedName>
        <fullName evidence="2">BTB domain-containing protein</fullName>
    </recommendedName>
</protein>
<comment type="caution">
    <text evidence="3">The sequence shown here is derived from an EMBL/GenBank/DDBJ whole genome shotgun (WGS) entry which is preliminary data.</text>
</comment>
<dbReference type="Gene3D" id="3.30.710.10">
    <property type="entry name" value="Potassium Channel Kv1.1, Chain A"/>
    <property type="match status" value="1"/>
</dbReference>
<accession>A0ABD3GW96</accession>
<evidence type="ECO:0000313" key="3">
    <source>
        <dbReference type="EMBL" id="KAL3682447.1"/>
    </source>
</evidence>
<reference evidence="3 4" key="1">
    <citation type="submission" date="2024-09" db="EMBL/GenBank/DDBJ databases">
        <title>Chromosome-scale assembly of Riccia sorocarpa.</title>
        <authorList>
            <person name="Paukszto L."/>
        </authorList>
    </citation>
    <scope>NUCLEOTIDE SEQUENCE [LARGE SCALE GENOMIC DNA]</scope>
    <source>
        <strain evidence="3">LP-2024</strain>
        <tissue evidence="3">Aerial parts of the thallus</tissue>
    </source>
</reference>
<evidence type="ECO:0000313" key="4">
    <source>
        <dbReference type="Proteomes" id="UP001633002"/>
    </source>
</evidence>
<feature type="domain" description="BTB" evidence="2">
    <location>
        <begin position="77"/>
        <end position="145"/>
    </location>
</feature>
<dbReference type="AlphaFoldDB" id="A0ABD3GW96"/>
<organism evidence="3 4">
    <name type="scientific">Riccia sorocarpa</name>
    <dbReference type="NCBI Taxonomy" id="122646"/>
    <lineage>
        <taxon>Eukaryota</taxon>
        <taxon>Viridiplantae</taxon>
        <taxon>Streptophyta</taxon>
        <taxon>Embryophyta</taxon>
        <taxon>Marchantiophyta</taxon>
        <taxon>Marchantiopsida</taxon>
        <taxon>Marchantiidae</taxon>
        <taxon>Marchantiales</taxon>
        <taxon>Ricciaceae</taxon>
        <taxon>Riccia</taxon>
    </lineage>
</organism>
<dbReference type="Proteomes" id="UP001633002">
    <property type="component" value="Unassembled WGS sequence"/>
</dbReference>
<evidence type="ECO:0000256" key="1">
    <source>
        <dbReference type="ARBA" id="ARBA00004906"/>
    </source>
</evidence>
<dbReference type="Pfam" id="PF00651">
    <property type="entry name" value="BTB"/>
    <property type="match status" value="1"/>
</dbReference>
<dbReference type="PANTHER" id="PTHR24413">
    <property type="entry name" value="SPECKLE-TYPE POZ PROTEIN"/>
    <property type="match status" value="1"/>
</dbReference>
<sequence length="222" mass="25380">MDSVWTKPSNAIEKWDLRFHAMASRCSCNCTLHGVPIRATEYVFVRRDAAFDLSRKEQELKFLGMYQPGPLSENFRGDVSLVGCDQQPVYAHRFVLAGRSTVFRRMFETDMKEKKSGIVMIDDANGPLLRAMVKYCYTADIVFTAEVAAEEVLKVADKYCLEWLKARCLFELSKDINKDNVCDKLVLAELYEANDLKQAIQNFFASNSLQVYSAVAKRLCKR</sequence>
<comment type="pathway">
    <text evidence="1">Protein modification; protein ubiquitination.</text>
</comment>
<dbReference type="SMART" id="SM00225">
    <property type="entry name" value="BTB"/>
    <property type="match status" value="1"/>
</dbReference>
<evidence type="ECO:0000259" key="2">
    <source>
        <dbReference type="PROSITE" id="PS50097"/>
    </source>
</evidence>
<dbReference type="InterPro" id="IPR000210">
    <property type="entry name" value="BTB/POZ_dom"/>
</dbReference>
<dbReference type="Gene3D" id="6.10.250.3030">
    <property type="match status" value="1"/>
</dbReference>
<dbReference type="PROSITE" id="PS50097">
    <property type="entry name" value="BTB"/>
    <property type="match status" value="1"/>
</dbReference>
<dbReference type="EMBL" id="JBJQOH010000006">
    <property type="protein sequence ID" value="KAL3682447.1"/>
    <property type="molecule type" value="Genomic_DNA"/>
</dbReference>
<name>A0ABD3GW96_9MARC</name>
<keyword evidence="4" id="KW-1185">Reference proteome</keyword>
<dbReference type="CDD" id="cd18186">
    <property type="entry name" value="BTB_POZ_ZBTB_KLHL-like"/>
    <property type="match status" value="1"/>
</dbReference>
<dbReference type="SUPFAM" id="SSF54695">
    <property type="entry name" value="POZ domain"/>
    <property type="match status" value="1"/>
</dbReference>
<gene>
    <name evidence="3" type="ORF">R1sor_000469</name>
</gene>